<organism evidence="1 2">
    <name type="scientific">Terrisporobacter muris</name>
    <dbReference type="NCBI Taxonomy" id="2963284"/>
    <lineage>
        <taxon>Bacteria</taxon>
        <taxon>Bacillati</taxon>
        <taxon>Bacillota</taxon>
        <taxon>Clostridia</taxon>
        <taxon>Peptostreptococcales</taxon>
        <taxon>Peptostreptococcaceae</taxon>
        <taxon>Terrisporobacter</taxon>
    </lineage>
</organism>
<reference evidence="1" key="1">
    <citation type="submission" date="2022-07" db="EMBL/GenBank/DDBJ databases">
        <title>Enhanced cultured diversity of the mouse gut microbiota enables custom-made synthetic communities.</title>
        <authorList>
            <person name="Afrizal A."/>
        </authorList>
    </citation>
    <scope>NUCLEOTIDE SEQUENCE</scope>
    <source>
        <strain evidence="1">DSM 29186</strain>
    </source>
</reference>
<dbReference type="Proteomes" id="UP001140817">
    <property type="component" value="Unassembled WGS sequence"/>
</dbReference>
<name>A0A9X2M845_9FIRM</name>
<gene>
    <name evidence="1" type="ORF">NSA58_04310</name>
</gene>
<evidence type="ECO:0000313" key="1">
    <source>
        <dbReference type="EMBL" id="MCR1822003.1"/>
    </source>
</evidence>
<accession>A0A9X2M845</accession>
<evidence type="ECO:0000313" key="2">
    <source>
        <dbReference type="Proteomes" id="UP001140817"/>
    </source>
</evidence>
<dbReference type="RefSeq" id="WP_257560147.1">
    <property type="nucleotide sequence ID" value="NZ_JANKBY010000030.1"/>
</dbReference>
<evidence type="ECO:0008006" key="3">
    <source>
        <dbReference type="Google" id="ProtNLM"/>
    </source>
</evidence>
<dbReference type="EMBL" id="JANKBY010000030">
    <property type="protein sequence ID" value="MCR1822003.1"/>
    <property type="molecule type" value="Genomic_DNA"/>
</dbReference>
<protein>
    <recommendedName>
        <fullName evidence="3">Phage tail assembly chaperone</fullName>
    </recommendedName>
</protein>
<proteinExistence type="predicted"/>
<comment type="caution">
    <text evidence="1">The sequence shown here is derived from an EMBL/GenBank/DDBJ whole genome shotgun (WGS) entry which is preliminary data.</text>
</comment>
<dbReference type="AlphaFoldDB" id="A0A9X2M845"/>
<keyword evidence="2" id="KW-1185">Reference proteome</keyword>
<sequence length="97" mass="11226">MKIATLCSLSPLEFWELTPYEFSLIVNSYVKKKEEETDEKITLAYINALWTIQFLGKDKPKLDDFLNKKHRKEMTDEEMLNQIKLLNNVLGGATNGS</sequence>